<evidence type="ECO:0008006" key="4">
    <source>
        <dbReference type="Google" id="ProtNLM"/>
    </source>
</evidence>
<dbReference type="EMBL" id="FOBH01000014">
    <property type="protein sequence ID" value="SEL54275.1"/>
    <property type="molecule type" value="Genomic_DNA"/>
</dbReference>
<sequence length="146" mass="15989">MLHVAQFVAVFCGTVFAGAALYINLVEHPARMGCDMKTAATIWAPSYKRATMMQAPLAILSFAGGMSAWLLDGGLTWLIGQYLLVWSLPFTFIVIMPTNHQLLAPGRDLASSETRALLKKWGKLHAVRTILSLLASGIYIVELLRV</sequence>
<feature type="transmembrane region" description="Helical" evidence="1">
    <location>
        <begin position="83"/>
        <end position="104"/>
    </location>
</feature>
<feature type="transmembrane region" description="Helical" evidence="1">
    <location>
        <begin position="6"/>
        <end position="26"/>
    </location>
</feature>
<feature type="transmembrane region" description="Helical" evidence="1">
    <location>
        <begin position="125"/>
        <end position="144"/>
    </location>
</feature>
<keyword evidence="1" id="KW-0812">Transmembrane</keyword>
<evidence type="ECO:0000313" key="3">
    <source>
        <dbReference type="Proteomes" id="UP000198620"/>
    </source>
</evidence>
<keyword evidence="1" id="KW-0472">Membrane</keyword>
<proteinExistence type="predicted"/>
<evidence type="ECO:0000256" key="1">
    <source>
        <dbReference type="SAM" id="Phobius"/>
    </source>
</evidence>
<feature type="transmembrane region" description="Helical" evidence="1">
    <location>
        <begin position="55"/>
        <end position="71"/>
    </location>
</feature>
<name>A0A1H7R2V4_9PROT</name>
<keyword evidence="1" id="KW-1133">Transmembrane helix</keyword>
<keyword evidence="3" id="KW-1185">Reference proteome</keyword>
<dbReference type="STRING" id="1233.SAMN05216387_11453"/>
<gene>
    <name evidence="2" type="ORF">SAMN05216387_11453</name>
</gene>
<dbReference type="Pfam" id="PF08592">
    <property type="entry name" value="Anthrone_oxy"/>
    <property type="match status" value="1"/>
</dbReference>
<dbReference type="PANTHER" id="PTHR36535:SF1">
    <property type="entry name" value="DUF1772 DOMAIN-CONTAINING PROTEIN"/>
    <property type="match status" value="1"/>
</dbReference>
<organism evidence="2 3">
    <name type="scientific">Nitrosovibrio tenuis</name>
    <dbReference type="NCBI Taxonomy" id="1233"/>
    <lineage>
        <taxon>Bacteria</taxon>
        <taxon>Pseudomonadati</taxon>
        <taxon>Pseudomonadota</taxon>
        <taxon>Betaproteobacteria</taxon>
        <taxon>Nitrosomonadales</taxon>
        <taxon>Nitrosomonadaceae</taxon>
        <taxon>Nitrosovibrio</taxon>
    </lineage>
</organism>
<evidence type="ECO:0000313" key="2">
    <source>
        <dbReference type="EMBL" id="SEL54275.1"/>
    </source>
</evidence>
<accession>A0A1H7R2V4</accession>
<dbReference type="OrthoDB" id="7041743at2"/>
<dbReference type="InterPro" id="IPR013901">
    <property type="entry name" value="Anthrone_oxy"/>
</dbReference>
<dbReference type="PANTHER" id="PTHR36535">
    <property type="entry name" value="YALI0E30327P"/>
    <property type="match status" value="1"/>
</dbReference>
<reference evidence="2 3" key="1">
    <citation type="submission" date="2016-10" db="EMBL/GenBank/DDBJ databases">
        <authorList>
            <person name="de Groot N.N."/>
        </authorList>
    </citation>
    <scope>NUCLEOTIDE SEQUENCE [LARGE SCALE GENOMIC DNA]</scope>
    <source>
        <strain evidence="2 3">Nv1</strain>
    </source>
</reference>
<dbReference type="AlphaFoldDB" id="A0A1H7R2V4"/>
<protein>
    <recommendedName>
        <fullName evidence="4">DUF1772 domain-containing protein</fullName>
    </recommendedName>
</protein>
<dbReference type="Proteomes" id="UP000198620">
    <property type="component" value="Unassembled WGS sequence"/>
</dbReference>